<gene>
    <name evidence="1" type="ORF">ACFFX0_23460</name>
</gene>
<protein>
    <submittedName>
        <fullName evidence="1">Uncharacterized protein</fullName>
    </submittedName>
</protein>
<dbReference type="Proteomes" id="UP001589575">
    <property type="component" value="Unassembled WGS sequence"/>
</dbReference>
<evidence type="ECO:0000313" key="2">
    <source>
        <dbReference type="Proteomes" id="UP001589575"/>
    </source>
</evidence>
<comment type="caution">
    <text evidence="1">The sequence shown here is derived from an EMBL/GenBank/DDBJ whole genome shotgun (WGS) entry which is preliminary data.</text>
</comment>
<sequence>MDWLVMSTSVSWTPKAWVTTMIEVSTSRAPAPKRNMVSPSFSAKSRVVRASASALRVVRRYGLA</sequence>
<dbReference type="EMBL" id="JBHMFI010000001">
    <property type="protein sequence ID" value="MFB9073988.1"/>
    <property type="molecule type" value="Genomic_DNA"/>
</dbReference>
<accession>A0ABV5G4W1</accession>
<proteinExistence type="predicted"/>
<evidence type="ECO:0000313" key="1">
    <source>
        <dbReference type="EMBL" id="MFB9073988.1"/>
    </source>
</evidence>
<keyword evidence="2" id="KW-1185">Reference proteome</keyword>
<organism evidence="1 2">
    <name type="scientific">Citricoccus parietis</name>
    <dbReference type="NCBI Taxonomy" id="592307"/>
    <lineage>
        <taxon>Bacteria</taxon>
        <taxon>Bacillati</taxon>
        <taxon>Actinomycetota</taxon>
        <taxon>Actinomycetes</taxon>
        <taxon>Micrococcales</taxon>
        <taxon>Micrococcaceae</taxon>
        <taxon>Citricoccus</taxon>
    </lineage>
</organism>
<name>A0ABV5G4W1_9MICC</name>
<reference evidence="1 2" key="1">
    <citation type="submission" date="2024-09" db="EMBL/GenBank/DDBJ databases">
        <authorList>
            <person name="Sun Q."/>
            <person name="Mori K."/>
        </authorList>
    </citation>
    <scope>NUCLEOTIDE SEQUENCE [LARGE SCALE GENOMIC DNA]</scope>
    <source>
        <strain evidence="1 2">CCM 7609</strain>
    </source>
</reference>